<accession>A0ABQ5BL24</accession>
<reference evidence="2" key="1">
    <citation type="journal article" date="2022" name="Int. J. Mol. Sci.">
        <title>Draft Genome of Tanacetum Coccineum: Genomic Comparison of Closely Related Tanacetum-Family Plants.</title>
        <authorList>
            <person name="Yamashiro T."/>
            <person name="Shiraishi A."/>
            <person name="Nakayama K."/>
            <person name="Satake H."/>
        </authorList>
    </citation>
    <scope>NUCLEOTIDE SEQUENCE</scope>
</reference>
<name>A0ABQ5BL24_9ASTR</name>
<dbReference type="EMBL" id="BQNB010013404">
    <property type="protein sequence ID" value="GJT15540.1"/>
    <property type="molecule type" value="Genomic_DNA"/>
</dbReference>
<feature type="compositionally biased region" description="Polar residues" evidence="1">
    <location>
        <begin position="180"/>
        <end position="190"/>
    </location>
</feature>
<proteinExistence type="predicted"/>
<reference evidence="2" key="2">
    <citation type="submission" date="2022-01" db="EMBL/GenBank/DDBJ databases">
        <authorList>
            <person name="Yamashiro T."/>
            <person name="Shiraishi A."/>
            <person name="Satake H."/>
            <person name="Nakayama K."/>
        </authorList>
    </citation>
    <scope>NUCLEOTIDE SEQUENCE</scope>
</reference>
<sequence>MLKLVRRFRQPWMPCSTEDSRAEVREDYRTGAWVGSNPPSFKGDALAWWKAYSTGQRRDACVLTLDLGKRSKSCSFSVFPRVRARAFEEGSTIHRLKGERAGEELFVGVADAARNLEILCDRDDYDRSERSDKRQKSGDRYHPYSQQGQGGGGNYRNNNNNNYSRDNNRNSGAGRDQRNRGQQSHRSANSGPGYLFEGYTHLFCKQCGVDTQESVVGAGLNEKVTLQCGRLRSSSGDCKKKHGAMTWLKEGDELVLSSLLHKHTHEAKNPKPDFAHTVCTSMIQNKPYLLPRRGKVNRAWNTHET</sequence>
<gene>
    <name evidence="2" type="ORF">Tco_0874246</name>
</gene>
<evidence type="ECO:0000313" key="2">
    <source>
        <dbReference type="EMBL" id="GJT15540.1"/>
    </source>
</evidence>
<feature type="compositionally biased region" description="Basic and acidic residues" evidence="1">
    <location>
        <begin position="125"/>
        <end position="142"/>
    </location>
</feature>
<evidence type="ECO:0000256" key="1">
    <source>
        <dbReference type="SAM" id="MobiDB-lite"/>
    </source>
</evidence>
<protein>
    <submittedName>
        <fullName evidence="2">Uncharacterized protein</fullName>
    </submittedName>
</protein>
<comment type="caution">
    <text evidence="2">The sequence shown here is derived from an EMBL/GenBank/DDBJ whole genome shotgun (WGS) entry which is preliminary data.</text>
</comment>
<evidence type="ECO:0000313" key="3">
    <source>
        <dbReference type="Proteomes" id="UP001151760"/>
    </source>
</evidence>
<dbReference type="Proteomes" id="UP001151760">
    <property type="component" value="Unassembled WGS sequence"/>
</dbReference>
<feature type="region of interest" description="Disordered" evidence="1">
    <location>
        <begin position="125"/>
        <end position="191"/>
    </location>
</feature>
<feature type="compositionally biased region" description="Low complexity" evidence="1">
    <location>
        <begin position="155"/>
        <end position="172"/>
    </location>
</feature>
<keyword evidence="3" id="KW-1185">Reference proteome</keyword>
<organism evidence="2 3">
    <name type="scientific">Tanacetum coccineum</name>
    <dbReference type="NCBI Taxonomy" id="301880"/>
    <lineage>
        <taxon>Eukaryota</taxon>
        <taxon>Viridiplantae</taxon>
        <taxon>Streptophyta</taxon>
        <taxon>Embryophyta</taxon>
        <taxon>Tracheophyta</taxon>
        <taxon>Spermatophyta</taxon>
        <taxon>Magnoliopsida</taxon>
        <taxon>eudicotyledons</taxon>
        <taxon>Gunneridae</taxon>
        <taxon>Pentapetalae</taxon>
        <taxon>asterids</taxon>
        <taxon>campanulids</taxon>
        <taxon>Asterales</taxon>
        <taxon>Asteraceae</taxon>
        <taxon>Asteroideae</taxon>
        <taxon>Anthemideae</taxon>
        <taxon>Anthemidinae</taxon>
        <taxon>Tanacetum</taxon>
    </lineage>
</organism>